<evidence type="ECO:0000313" key="3">
    <source>
        <dbReference type="EMBL" id="KDN19869.1"/>
    </source>
</evidence>
<keyword evidence="4" id="KW-1185">Reference proteome</keyword>
<evidence type="ECO:0000313" key="4">
    <source>
        <dbReference type="Proteomes" id="UP000027345"/>
    </source>
</evidence>
<dbReference type="Pfam" id="PF06912">
    <property type="entry name" value="DUF1275"/>
    <property type="match status" value="1"/>
</dbReference>
<dbReference type="STRING" id="287986.DV20_22475"/>
<reference evidence="3 4" key="1">
    <citation type="submission" date="2014-05" db="EMBL/GenBank/DDBJ databases">
        <title>Draft genome sequence of Amycolatopsis rifamycinica DSM 46095.</title>
        <authorList>
            <person name="Lal R."/>
            <person name="Saxena A."/>
            <person name="Kumari R."/>
            <person name="Mukherjee U."/>
            <person name="Singh P."/>
            <person name="Sangwan N."/>
            <person name="Mahato N.K."/>
        </authorList>
    </citation>
    <scope>NUCLEOTIDE SEQUENCE [LARGE SCALE GENOMIC DNA]</scope>
    <source>
        <strain evidence="3 4">DSM 46095</strain>
    </source>
</reference>
<dbReference type="InterPro" id="IPR010699">
    <property type="entry name" value="DUF1275"/>
</dbReference>
<protein>
    <submittedName>
        <fullName evidence="3">Membrane protein</fullName>
    </submittedName>
</protein>
<dbReference type="PANTHER" id="PTHR37314:SF4">
    <property type="entry name" value="UPF0700 TRANSMEMBRANE PROTEIN YOAK"/>
    <property type="match status" value="1"/>
</dbReference>
<evidence type="ECO:0000256" key="1">
    <source>
        <dbReference type="SAM" id="MobiDB-lite"/>
    </source>
</evidence>
<keyword evidence="2" id="KW-0812">Transmembrane</keyword>
<feature type="region of interest" description="Disordered" evidence="1">
    <location>
        <begin position="220"/>
        <end position="241"/>
    </location>
</feature>
<sequence length="241" mass="24533">MAEPKPRDLAALLLTLTVVTGVVDAVSFLGLGRVFVANMTGNVVFLGFAAAGETTLSVLASLTAVLAFLAGALAGGRLARRGDDYDALRQATAAQAALIAAAVVLSATLGSGTRLGSELLIIALGLAMGLQNAAVRRIGAPDLTTTVLTMTLTGLAADSRAAGGTGSHPLRKIAAVGAMLVGAFVGGLLQLHVAMWVALGLALVLVLGVLAVLQRASRTQRTERNDARRRARRGGPPPRTR</sequence>
<dbReference type="AlphaFoldDB" id="A0A066U6X0"/>
<name>A0A066U6X0_9PSEU</name>
<keyword evidence="2" id="KW-0472">Membrane</keyword>
<dbReference type="EMBL" id="JMQI01000047">
    <property type="protein sequence ID" value="KDN19869.1"/>
    <property type="molecule type" value="Genomic_DNA"/>
</dbReference>
<dbReference type="Proteomes" id="UP000027345">
    <property type="component" value="Unassembled WGS sequence"/>
</dbReference>
<feature type="transmembrane region" description="Helical" evidence="2">
    <location>
        <begin position="91"/>
        <end position="109"/>
    </location>
</feature>
<dbReference type="PANTHER" id="PTHR37314">
    <property type="entry name" value="SLR0142 PROTEIN"/>
    <property type="match status" value="1"/>
</dbReference>
<organism evidence="3 4">
    <name type="scientific">Amycolatopsis rifamycinica</name>
    <dbReference type="NCBI Taxonomy" id="287986"/>
    <lineage>
        <taxon>Bacteria</taxon>
        <taxon>Bacillati</taxon>
        <taxon>Actinomycetota</taxon>
        <taxon>Actinomycetes</taxon>
        <taxon>Pseudonocardiales</taxon>
        <taxon>Pseudonocardiaceae</taxon>
        <taxon>Amycolatopsis</taxon>
    </lineage>
</organism>
<feature type="transmembrane region" description="Helical" evidence="2">
    <location>
        <begin position="56"/>
        <end position="79"/>
    </location>
</feature>
<dbReference type="RefSeq" id="WP_235190916.1">
    <property type="nucleotide sequence ID" value="NZ_JMQI01000047.1"/>
</dbReference>
<keyword evidence="2" id="KW-1133">Transmembrane helix</keyword>
<comment type="caution">
    <text evidence="3">The sequence shown here is derived from an EMBL/GenBank/DDBJ whole genome shotgun (WGS) entry which is preliminary data.</text>
</comment>
<gene>
    <name evidence="3" type="ORF">DV20_22475</name>
</gene>
<accession>A0A066U6X0</accession>
<dbReference type="eggNOG" id="COG3619">
    <property type="taxonomic scope" value="Bacteria"/>
</dbReference>
<evidence type="ECO:0000256" key="2">
    <source>
        <dbReference type="SAM" id="Phobius"/>
    </source>
</evidence>
<feature type="transmembrane region" description="Helical" evidence="2">
    <location>
        <begin position="195"/>
        <end position="213"/>
    </location>
</feature>
<proteinExistence type="predicted"/>